<keyword evidence="3" id="KW-1185">Reference proteome</keyword>
<name>A0DP96_PARTE</name>
<feature type="chain" id="PRO_5012474719" description="VDE lipocalin domain-containing protein" evidence="1">
    <location>
        <begin position="16"/>
        <end position="313"/>
    </location>
</feature>
<evidence type="ECO:0000256" key="1">
    <source>
        <dbReference type="SAM" id="SignalP"/>
    </source>
</evidence>
<organism evidence="2 3">
    <name type="scientific">Paramecium tetraurelia</name>
    <dbReference type="NCBI Taxonomy" id="5888"/>
    <lineage>
        <taxon>Eukaryota</taxon>
        <taxon>Sar</taxon>
        <taxon>Alveolata</taxon>
        <taxon>Ciliophora</taxon>
        <taxon>Intramacronucleata</taxon>
        <taxon>Oligohymenophorea</taxon>
        <taxon>Peniculida</taxon>
        <taxon>Parameciidae</taxon>
        <taxon>Paramecium</taxon>
    </lineage>
</organism>
<reference evidence="2 3" key="1">
    <citation type="journal article" date="2006" name="Nature">
        <title>Global trends of whole-genome duplications revealed by the ciliate Paramecium tetraurelia.</title>
        <authorList>
            <consortium name="Genoscope"/>
            <person name="Aury J.-M."/>
            <person name="Jaillon O."/>
            <person name="Duret L."/>
            <person name="Noel B."/>
            <person name="Jubin C."/>
            <person name="Porcel B.M."/>
            <person name="Segurens B."/>
            <person name="Daubin V."/>
            <person name="Anthouard V."/>
            <person name="Aiach N."/>
            <person name="Arnaiz O."/>
            <person name="Billaut A."/>
            <person name="Beisson J."/>
            <person name="Blanc I."/>
            <person name="Bouhouche K."/>
            <person name="Camara F."/>
            <person name="Duharcourt S."/>
            <person name="Guigo R."/>
            <person name="Gogendeau D."/>
            <person name="Katinka M."/>
            <person name="Keller A.-M."/>
            <person name="Kissmehl R."/>
            <person name="Klotz C."/>
            <person name="Koll F."/>
            <person name="Le Moue A."/>
            <person name="Lepere C."/>
            <person name="Malinsky S."/>
            <person name="Nowacki M."/>
            <person name="Nowak J.K."/>
            <person name="Plattner H."/>
            <person name="Poulain J."/>
            <person name="Ruiz F."/>
            <person name="Serrano V."/>
            <person name="Zagulski M."/>
            <person name="Dessen P."/>
            <person name="Betermier M."/>
            <person name="Weissenbach J."/>
            <person name="Scarpelli C."/>
            <person name="Schachter V."/>
            <person name="Sperling L."/>
            <person name="Meyer E."/>
            <person name="Cohen J."/>
            <person name="Wincker P."/>
        </authorList>
    </citation>
    <scope>NUCLEOTIDE SEQUENCE [LARGE SCALE GENOMIC DNA]</scope>
    <source>
        <strain evidence="2 3">Stock d4-2</strain>
    </source>
</reference>
<dbReference type="AlphaFoldDB" id="A0DP96"/>
<dbReference type="InParanoid" id="A0DP96"/>
<gene>
    <name evidence="2" type="ORF">GSPATT00019045001</name>
</gene>
<evidence type="ECO:0000313" key="2">
    <source>
        <dbReference type="EMBL" id="CAK84863.1"/>
    </source>
</evidence>
<feature type="signal peptide" evidence="1">
    <location>
        <begin position="1"/>
        <end position="15"/>
    </location>
</feature>
<evidence type="ECO:0008006" key="4">
    <source>
        <dbReference type="Google" id="ProtNLM"/>
    </source>
</evidence>
<protein>
    <recommendedName>
        <fullName evidence="4">VDE lipocalin domain-containing protein</fullName>
    </recommendedName>
</protein>
<dbReference type="EMBL" id="CT868529">
    <property type="protein sequence ID" value="CAK84863.1"/>
    <property type="molecule type" value="Genomic_DNA"/>
</dbReference>
<dbReference type="Proteomes" id="UP000000600">
    <property type="component" value="Unassembled WGS sequence"/>
</dbReference>
<evidence type="ECO:0000313" key="3">
    <source>
        <dbReference type="Proteomes" id="UP000000600"/>
    </source>
</evidence>
<dbReference type="RefSeq" id="XP_001452260.1">
    <property type="nucleotide sequence ID" value="XM_001452223.2"/>
</dbReference>
<keyword evidence="1" id="KW-0732">Signal</keyword>
<sequence length="313" mass="34255">MKAIVIVVLLALTYAADPEQCLKDRCPNEYAACQKEVFGCASAAMKCKNQCGGEDAECMYNCSVASKNAKLIALAECGHEKCQDVALSFCDVEECVASFKSECAQNLGLQSFQCASTFFERHPECSCVLSSEEKINLKDISIEYDIYACIYQFFCLDFLHNVTGIYIKNLIINNVLLKLMKALLFIVLLAFAVAQDDPVELCVREKCPDEVAACEKNAFCAIAATNCSNKCAADYDCLIDCSNKSGNKLLIALSKCGKANCYPSFQFSTGCDVAACAAVLREECLDSNSLSSFSCAFGFFERHPECECVQELV</sequence>
<dbReference type="GeneID" id="5038045"/>
<dbReference type="KEGG" id="ptm:GSPATT00019045001"/>
<proteinExistence type="predicted"/>
<accession>A0DP96</accession>
<dbReference type="HOGENOM" id="CLU_889838_0_0_1"/>